<evidence type="ECO:0000256" key="1">
    <source>
        <dbReference type="SAM" id="SignalP"/>
    </source>
</evidence>
<keyword evidence="6" id="KW-1185">Reference proteome</keyword>
<dbReference type="PANTHER" id="PTHR31378">
    <property type="entry name" value="EGF-LIKE DOMAIN-CONTAINING PROTEIN-RELATED-RELATED"/>
    <property type="match status" value="1"/>
</dbReference>
<name>A0A8J4PL46_9MYCE</name>
<evidence type="ECO:0000259" key="3">
    <source>
        <dbReference type="Pfam" id="PF23034"/>
    </source>
</evidence>
<comment type="caution">
    <text evidence="5">The sequence shown here is derived from an EMBL/GenBank/DDBJ whole genome shotgun (WGS) entry which is preliminary data.</text>
</comment>
<feature type="chain" id="PRO_5035150756" evidence="1">
    <location>
        <begin position="20"/>
        <end position="915"/>
    </location>
</feature>
<sequence length="915" mass="102511">MKLLLLLLVVVSLLGFSTSSVIHKYAPREVLSSMDVLYTKDGCQNIIYRLVVEEPNGIKSIVSSVEHMNLTYTIGTTISPFHLVQLSVDIPYDLNGSLLKLNILNSLNQTFSHTLDNYPLVCNKFPADAFDPNKISVSGFDFTPFSSQLTFSIIIKNSEFTQFLTCTTIMGPDCAITQNMNSKEEYIVSFTPNIKIIQLETIPVEISSFLPGGLYSVSIKNPYHLDVYAAPAVEFLDFKSYDMPVDLLGLKGNIKVFNLETKKDGVLGYTLGPRGYNPNESLFKLLTPIYGNPMSKRSITHEILSNGSYTMGFTTQSTTMYVDITVPVIEIPPNWFSKSSFVKDTTIGLPLYRLEVNEANLHDPAKLSFSGAASYPMGIKKLEHSDQYYYSLHVGLFPPAKKAFVTINGNKDHSTSFLQIISPTIGTTDKIAPTMEIVSKRKVDENTVVYRLHIKDNGSGVFRILCVNPSIEFYAIDCLVQGTLNDGYFDVAFNLLALELAGPVPQFIISDLYGSNTIFDSQSLVTSNFDLDNSLFLTKNTHYSVYDISFFEFTQKDFDTSYQKRKTSLYFNLTNADVELKPALIFYDPTFKADVGTKTFVGAFDDSLKMYKIDFDLPSKPFYEKLYYYLQLSPNRMSVLSLEAIFGENAIITFDRNDCDNYPPMITNVEFLNGNQFNTSQEVQVGWTFTITDNPAGLQSGNITVVSDYDPKPRVFTLGQDTKISGTKFQSVHQIKFSVPNSFRNQRFYISKVVLTDTYGKSSFYPTQLTQLSPFLELNGQNIDIQVLSMNYTAAENILPTLTSFTTVKGAKNSITFKFSTTDLGSGISTRHNPYVFVQGFSSLFQKVDSVLVSNTSTVFNYEATVTLDYSLTYHGCLFSVYGIVDNHLNLNGYSALDLKAAGFPYYYKQLPTDP</sequence>
<feature type="non-terminal residue" evidence="5">
    <location>
        <position position="915"/>
    </location>
</feature>
<evidence type="ECO:0000259" key="4">
    <source>
        <dbReference type="Pfam" id="PF24893"/>
    </source>
</evidence>
<dbReference type="Pfam" id="PF24893">
    <property type="entry name" value="DUF7743"/>
    <property type="match status" value="1"/>
</dbReference>
<dbReference type="OrthoDB" id="21537at2759"/>
<dbReference type="AlphaFoldDB" id="A0A8J4PL46"/>
<dbReference type="EMBL" id="AJWJ01000749">
    <property type="protein sequence ID" value="KAF2069099.1"/>
    <property type="molecule type" value="Genomic_DNA"/>
</dbReference>
<accession>A0A8J4PL46</accession>
<reference evidence="5" key="1">
    <citation type="submission" date="2020-01" db="EMBL/GenBank/DDBJ databases">
        <title>Development of genomics and gene disruption for Polysphondylium violaceum indicates a role for the polyketide synthase stlB in stalk morphogenesis.</title>
        <authorList>
            <person name="Narita B."/>
            <person name="Kawabe Y."/>
            <person name="Kin K."/>
            <person name="Saito T."/>
            <person name="Gibbs R."/>
            <person name="Kuspa A."/>
            <person name="Muzny D."/>
            <person name="Queller D."/>
            <person name="Richards S."/>
            <person name="Strassman J."/>
            <person name="Sucgang R."/>
            <person name="Worley K."/>
            <person name="Schaap P."/>
        </authorList>
    </citation>
    <scope>NUCLEOTIDE SEQUENCE</scope>
    <source>
        <strain evidence="5">QSvi11</strain>
    </source>
</reference>
<feature type="domain" description="DUF7743" evidence="4">
    <location>
        <begin position="427"/>
        <end position="529"/>
    </location>
</feature>
<feature type="signal peptide" evidence="1">
    <location>
        <begin position="1"/>
        <end position="19"/>
    </location>
</feature>
<dbReference type="InterPro" id="IPR055462">
    <property type="entry name" value="DUF7034"/>
</dbReference>
<dbReference type="Pfam" id="PF23034">
    <property type="entry name" value="DUF7035"/>
    <property type="match status" value="1"/>
</dbReference>
<dbReference type="InterPro" id="IPR055463">
    <property type="entry name" value="DUF7035"/>
</dbReference>
<dbReference type="PANTHER" id="PTHR31378:SF29">
    <property type="entry name" value="EGF-LIKE DOMAIN-CONTAINING PROTEIN-RELATED"/>
    <property type="match status" value="1"/>
</dbReference>
<proteinExistence type="predicted"/>
<gene>
    <name evidence="5" type="ORF">CYY_009583</name>
</gene>
<protein>
    <submittedName>
        <fullName evidence="5">Uncharacterized protein</fullName>
    </submittedName>
</protein>
<dbReference type="Pfam" id="PF23033">
    <property type="entry name" value="DUF7034"/>
    <property type="match status" value="1"/>
</dbReference>
<evidence type="ECO:0000313" key="6">
    <source>
        <dbReference type="Proteomes" id="UP000695562"/>
    </source>
</evidence>
<dbReference type="Proteomes" id="UP000695562">
    <property type="component" value="Unassembled WGS sequence"/>
</dbReference>
<feature type="domain" description="DUF7035" evidence="3">
    <location>
        <begin position="659"/>
        <end position="786"/>
    </location>
</feature>
<evidence type="ECO:0000259" key="2">
    <source>
        <dbReference type="Pfam" id="PF23033"/>
    </source>
</evidence>
<dbReference type="InterPro" id="IPR056645">
    <property type="entry name" value="DUF7743"/>
</dbReference>
<organism evidence="5 6">
    <name type="scientific">Polysphondylium violaceum</name>
    <dbReference type="NCBI Taxonomy" id="133409"/>
    <lineage>
        <taxon>Eukaryota</taxon>
        <taxon>Amoebozoa</taxon>
        <taxon>Evosea</taxon>
        <taxon>Eumycetozoa</taxon>
        <taxon>Dictyostelia</taxon>
        <taxon>Dictyosteliales</taxon>
        <taxon>Dictyosteliaceae</taxon>
        <taxon>Polysphondylium</taxon>
    </lineage>
</organism>
<evidence type="ECO:0000313" key="5">
    <source>
        <dbReference type="EMBL" id="KAF2069099.1"/>
    </source>
</evidence>
<keyword evidence="1" id="KW-0732">Signal</keyword>
<feature type="domain" description="DUF7034" evidence="2">
    <location>
        <begin position="800"/>
        <end position="909"/>
    </location>
</feature>